<protein>
    <submittedName>
        <fullName evidence="2">Uncharacterized protein</fullName>
    </submittedName>
</protein>
<accession>A0A7S3JRP2</accession>
<name>A0A7S3JRP2_9STRA</name>
<evidence type="ECO:0000313" key="2">
    <source>
        <dbReference type="EMBL" id="CAE0362710.1"/>
    </source>
</evidence>
<feature type="region of interest" description="Disordered" evidence="1">
    <location>
        <begin position="132"/>
        <end position="196"/>
    </location>
</feature>
<feature type="compositionally biased region" description="Polar residues" evidence="1">
    <location>
        <begin position="179"/>
        <end position="196"/>
    </location>
</feature>
<feature type="compositionally biased region" description="Polar residues" evidence="1">
    <location>
        <begin position="156"/>
        <end position="166"/>
    </location>
</feature>
<feature type="region of interest" description="Disordered" evidence="1">
    <location>
        <begin position="439"/>
        <end position="459"/>
    </location>
</feature>
<proteinExistence type="predicted"/>
<gene>
    <name evidence="2" type="ORF">ALAG00032_LOCUS3451</name>
</gene>
<organism evidence="2">
    <name type="scientific">Aureoumbra lagunensis</name>
    <dbReference type="NCBI Taxonomy" id="44058"/>
    <lineage>
        <taxon>Eukaryota</taxon>
        <taxon>Sar</taxon>
        <taxon>Stramenopiles</taxon>
        <taxon>Ochrophyta</taxon>
        <taxon>Pelagophyceae</taxon>
        <taxon>Pelagomonadales</taxon>
        <taxon>Aureoumbra</taxon>
    </lineage>
</organism>
<dbReference type="AlphaFoldDB" id="A0A7S3JRP2"/>
<feature type="compositionally biased region" description="Low complexity" evidence="1">
    <location>
        <begin position="439"/>
        <end position="457"/>
    </location>
</feature>
<dbReference type="EMBL" id="HBIJ01004922">
    <property type="protein sequence ID" value="CAE0362710.1"/>
    <property type="molecule type" value="Transcribed_RNA"/>
</dbReference>
<reference evidence="2" key="1">
    <citation type="submission" date="2021-01" db="EMBL/GenBank/DDBJ databases">
        <authorList>
            <person name="Corre E."/>
            <person name="Pelletier E."/>
            <person name="Niang G."/>
            <person name="Scheremetjew M."/>
            <person name="Finn R."/>
            <person name="Kale V."/>
            <person name="Holt S."/>
            <person name="Cochrane G."/>
            <person name="Meng A."/>
            <person name="Brown T."/>
            <person name="Cohen L."/>
        </authorList>
    </citation>
    <scope>NUCLEOTIDE SEQUENCE</scope>
    <source>
        <strain evidence="2">CCMP1510</strain>
    </source>
</reference>
<evidence type="ECO:0000256" key="1">
    <source>
        <dbReference type="SAM" id="MobiDB-lite"/>
    </source>
</evidence>
<feature type="compositionally biased region" description="Basic and acidic residues" evidence="1">
    <location>
        <begin position="167"/>
        <end position="178"/>
    </location>
</feature>
<feature type="region of interest" description="Disordered" evidence="1">
    <location>
        <begin position="246"/>
        <end position="277"/>
    </location>
</feature>
<feature type="compositionally biased region" description="Polar residues" evidence="1">
    <location>
        <begin position="248"/>
        <end position="260"/>
    </location>
</feature>
<feature type="region of interest" description="Disordered" evidence="1">
    <location>
        <begin position="380"/>
        <end position="425"/>
    </location>
</feature>
<feature type="compositionally biased region" description="Low complexity" evidence="1">
    <location>
        <begin position="139"/>
        <end position="150"/>
    </location>
</feature>
<feature type="compositionally biased region" description="Low complexity" evidence="1">
    <location>
        <begin position="407"/>
        <end position="425"/>
    </location>
</feature>
<sequence length="526" mass="57606">MAQGCFTWFKDMGGNSNWMYITVVNVSVQHLSLALWLLYEASTEPLVDPLTGSGSIQVGFFNQSKNLNRQVPLFELAEESKPGLEIGPNQTSTLKVRINDLSSHHQNQRFIIVIGPADAPIRGSRSVPIEIMSKPRVENTTTSGNNSTTTEKGENIENSGSLTSALHESKRKALDASHQDSNQSTNKLQKTTTDSSQVSVQKNMLAALVNFTDPNPPRERKLDLILMLLTGLPTDEQKEVYQRLGNKLRQQSETKSTSVDKTPGGRPGALSSSSFSSSAKSINNANITKPLSPATASVAAAMRAAAEKELARAGEQPHDPQKFQPLVQAIMDFQQNAKQAGTNARPPSDVPAWVNSVLEKFAPNDSLSLTQEQLSSYFDDPTTTKLISPPIDPPTSSSSMTHHQHLQQQQQQQQQQQEQQQPAAQYPYARQPQFHNVHNLSSQQQQSNSEDQSQHHNPSAKFIEKNQLEAQSLIVKTEATVKNENVSKSSAGISAAILSAASSMSHNEIPATLLDKQEEEKQNSTS</sequence>